<evidence type="ECO:0000313" key="17">
    <source>
        <dbReference type="EMBL" id="MBW67738.1"/>
    </source>
</evidence>
<dbReference type="PROSITE" id="PS50081">
    <property type="entry name" value="ZF_DAG_PE_2"/>
    <property type="match status" value="2"/>
</dbReference>
<feature type="domain" description="DAGKc" evidence="15">
    <location>
        <begin position="595"/>
        <end position="729"/>
    </location>
</feature>
<dbReference type="Pfam" id="PF14513">
    <property type="entry name" value="DAG_kinase_N"/>
    <property type="match status" value="1"/>
</dbReference>
<dbReference type="Pfam" id="PF00609">
    <property type="entry name" value="DAGK_acc"/>
    <property type="match status" value="1"/>
</dbReference>
<dbReference type="GO" id="GO:0008270">
    <property type="term" value="F:zinc ion binding"/>
    <property type="evidence" value="ECO:0007669"/>
    <property type="project" value="UniProtKB-KW"/>
</dbReference>
<dbReference type="VEuPathDB" id="VectorBase:ADAC007376"/>
<dbReference type="SMART" id="SM00045">
    <property type="entry name" value="DAGKa"/>
    <property type="match status" value="1"/>
</dbReference>
<feature type="region of interest" description="Disordered" evidence="13">
    <location>
        <begin position="128"/>
        <end position="147"/>
    </location>
</feature>
<dbReference type="InterPro" id="IPR037607">
    <property type="entry name" value="DGK"/>
</dbReference>
<comment type="similarity">
    <text evidence="2 12">Belongs to the eukaryotic diacylglycerol kinase family.</text>
</comment>
<proteinExistence type="inferred from homology"/>
<dbReference type="Gene3D" id="1.10.238.110">
    <property type="entry name" value="Diacylglycerol kinase alpha"/>
    <property type="match status" value="2"/>
</dbReference>
<feature type="domain" description="EF-hand" evidence="16">
    <location>
        <begin position="381"/>
        <end position="416"/>
    </location>
</feature>
<keyword evidence="8 12" id="KW-0418">Kinase</keyword>
<evidence type="ECO:0000259" key="16">
    <source>
        <dbReference type="PROSITE" id="PS50222"/>
    </source>
</evidence>
<dbReference type="SMART" id="SM00046">
    <property type="entry name" value="DAGKc"/>
    <property type="match status" value="1"/>
</dbReference>
<dbReference type="SUPFAM" id="SSF57889">
    <property type="entry name" value="Cysteine-rich domain"/>
    <property type="match status" value="2"/>
</dbReference>
<dbReference type="FunFam" id="1.10.238.110:FF:000008">
    <property type="entry name" value="Diacylglycerol kinase"/>
    <property type="match status" value="1"/>
</dbReference>
<dbReference type="EC" id="2.7.1.107" evidence="12"/>
<dbReference type="PROSITE" id="PS50222">
    <property type="entry name" value="EF_HAND_2"/>
    <property type="match status" value="2"/>
</dbReference>
<dbReference type="EMBL" id="GGFL01003560">
    <property type="protein sequence ID" value="MBW67738.1"/>
    <property type="molecule type" value="Transcribed_RNA"/>
</dbReference>
<dbReference type="PANTHER" id="PTHR11255">
    <property type="entry name" value="DIACYLGLYCEROL KINASE"/>
    <property type="match status" value="1"/>
</dbReference>
<dbReference type="GO" id="GO:0005509">
    <property type="term" value="F:calcium ion binding"/>
    <property type="evidence" value="ECO:0007669"/>
    <property type="project" value="InterPro"/>
</dbReference>
<dbReference type="InterPro" id="IPR018247">
    <property type="entry name" value="EF_Hand_1_Ca_BS"/>
</dbReference>
<dbReference type="GO" id="GO:0004143">
    <property type="term" value="F:ATP-dependent diacylglycerol kinase activity"/>
    <property type="evidence" value="ECO:0007669"/>
    <property type="project" value="UniProtKB-EC"/>
</dbReference>
<comment type="catalytic activity">
    <reaction evidence="1 12">
        <text>a 1,2-diacyl-sn-glycerol + ATP = a 1,2-diacyl-sn-glycero-3-phosphate + ADP + H(+)</text>
        <dbReference type="Rhea" id="RHEA:10272"/>
        <dbReference type="ChEBI" id="CHEBI:15378"/>
        <dbReference type="ChEBI" id="CHEBI:17815"/>
        <dbReference type="ChEBI" id="CHEBI:30616"/>
        <dbReference type="ChEBI" id="CHEBI:58608"/>
        <dbReference type="ChEBI" id="CHEBI:456216"/>
        <dbReference type="EC" id="2.7.1.107"/>
    </reaction>
</comment>
<keyword evidence="10" id="KW-0106">Calcium</keyword>
<evidence type="ECO:0000256" key="8">
    <source>
        <dbReference type="ARBA" id="ARBA00022777"/>
    </source>
</evidence>
<dbReference type="InterPro" id="IPR011992">
    <property type="entry name" value="EF-hand-dom_pair"/>
</dbReference>
<dbReference type="GO" id="GO:0005524">
    <property type="term" value="F:ATP binding"/>
    <property type="evidence" value="ECO:0007669"/>
    <property type="project" value="UniProtKB-KW"/>
</dbReference>
<dbReference type="FunFam" id="3.30.60.20:FF:000013">
    <property type="entry name" value="Diacylglycerol kinase"/>
    <property type="match status" value="1"/>
</dbReference>
<dbReference type="PROSITE" id="PS00018">
    <property type="entry name" value="EF_HAND_1"/>
    <property type="match status" value="1"/>
</dbReference>
<dbReference type="InterPro" id="IPR016064">
    <property type="entry name" value="NAD/diacylglycerol_kinase_sf"/>
</dbReference>
<feature type="region of interest" description="Disordered" evidence="13">
    <location>
        <begin position="984"/>
        <end position="1004"/>
    </location>
</feature>
<keyword evidence="9" id="KW-0862">Zinc</keyword>
<dbReference type="PANTHER" id="PTHR11255:SF48">
    <property type="entry name" value="DIACYLGLYCEROL KINASE 1"/>
    <property type="match status" value="1"/>
</dbReference>
<feature type="region of interest" description="Disordered" evidence="13">
    <location>
        <begin position="162"/>
        <end position="225"/>
    </location>
</feature>
<name>A0A2M4CSA6_ANODA</name>
<keyword evidence="5" id="KW-0677">Repeat</keyword>
<dbReference type="PROSITE" id="PS00479">
    <property type="entry name" value="ZF_DAG_PE_1"/>
    <property type="match status" value="2"/>
</dbReference>
<dbReference type="PROSITE" id="PS50146">
    <property type="entry name" value="DAGK"/>
    <property type="match status" value="1"/>
</dbReference>
<feature type="compositionally biased region" description="Basic and acidic residues" evidence="13">
    <location>
        <begin position="165"/>
        <end position="174"/>
    </location>
</feature>
<evidence type="ECO:0000256" key="6">
    <source>
        <dbReference type="ARBA" id="ARBA00022741"/>
    </source>
</evidence>
<dbReference type="CDD" id="cd20851">
    <property type="entry name" value="C1_DGK_typeI_like_rpt2"/>
    <property type="match status" value="1"/>
</dbReference>
<dbReference type="InterPro" id="IPR000756">
    <property type="entry name" value="Diacylglycerol_kin_accessory"/>
</dbReference>
<dbReference type="InterPro" id="IPR002219">
    <property type="entry name" value="PKC_DAG/PE"/>
</dbReference>
<feature type="domain" description="EF-hand" evidence="16">
    <location>
        <begin position="336"/>
        <end position="371"/>
    </location>
</feature>
<evidence type="ECO:0000256" key="5">
    <source>
        <dbReference type="ARBA" id="ARBA00022737"/>
    </source>
</evidence>
<dbReference type="FunFam" id="1.10.238.110:FF:000007">
    <property type="entry name" value="Diacylglycerol kinase"/>
    <property type="match status" value="1"/>
</dbReference>
<dbReference type="AlphaFoldDB" id="A0A2M4CSA6"/>
<dbReference type="CDD" id="cd20845">
    <property type="entry name" value="C1_DGKbeta_rpt1"/>
    <property type="match status" value="1"/>
</dbReference>
<evidence type="ECO:0000256" key="12">
    <source>
        <dbReference type="RuleBase" id="RU361128"/>
    </source>
</evidence>
<evidence type="ECO:0000256" key="3">
    <source>
        <dbReference type="ARBA" id="ARBA00022679"/>
    </source>
</evidence>
<feature type="region of interest" description="Disordered" evidence="13">
    <location>
        <begin position="258"/>
        <end position="293"/>
    </location>
</feature>
<evidence type="ECO:0000256" key="13">
    <source>
        <dbReference type="SAM" id="MobiDB-lite"/>
    </source>
</evidence>
<feature type="compositionally biased region" description="Low complexity" evidence="13">
    <location>
        <begin position="270"/>
        <end position="293"/>
    </location>
</feature>
<reference evidence="17" key="1">
    <citation type="submission" date="2018-01" db="EMBL/GenBank/DDBJ databases">
        <title>An insight into the sialome of Amazonian anophelines.</title>
        <authorList>
            <person name="Ribeiro J.M."/>
            <person name="Scarpassa V."/>
            <person name="Calvo E."/>
        </authorList>
    </citation>
    <scope>NUCLEOTIDE SEQUENCE</scope>
</reference>
<protein>
    <recommendedName>
        <fullName evidence="12">Diacylglycerol kinase</fullName>
        <shortName evidence="12">DAG kinase</shortName>
        <ecNumber evidence="12">2.7.1.107</ecNumber>
    </recommendedName>
</protein>
<dbReference type="FunFam" id="1.10.238.10:FF:000017">
    <property type="entry name" value="Diacylglycerol kinase"/>
    <property type="match status" value="1"/>
</dbReference>
<dbReference type="Pfam" id="PF00781">
    <property type="entry name" value="DAGK_cat"/>
    <property type="match status" value="1"/>
</dbReference>
<keyword evidence="3 12" id="KW-0808">Transferase</keyword>
<keyword evidence="11 12" id="KW-0067">ATP-binding</keyword>
<dbReference type="SMART" id="SM00109">
    <property type="entry name" value="C1"/>
    <property type="match status" value="2"/>
</dbReference>
<dbReference type="InterPro" id="IPR002048">
    <property type="entry name" value="EF_hand_dom"/>
</dbReference>
<evidence type="ECO:0000256" key="9">
    <source>
        <dbReference type="ARBA" id="ARBA00022833"/>
    </source>
</evidence>
<dbReference type="VEuPathDB" id="VectorBase:ADAC002720"/>
<dbReference type="InterPro" id="IPR001206">
    <property type="entry name" value="Diacylglycerol_kinase_cat_dom"/>
</dbReference>
<accession>A0A2M4CSA6</accession>
<feature type="domain" description="Phorbol-ester/DAG-type" evidence="14">
    <location>
        <begin position="498"/>
        <end position="547"/>
    </location>
</feature>
<dbReference type="InterPro" id="IPR038199">
    <property type="entry name" value="DGK_typeI_N_sf"/>
</dbReference>
<dbReference type="Gene3D" id="2.60.200.40">
    <property type="match status" value="1"/>
</dbReference>
<evidence type="ECO:0000256" key="11">
    <source>
        <dbReference type="ARBA" id="ARBA00022840"/>
    </source>
</evidence>
<dbReference type="Pfam" id="PF00130">
    <property type="entry name" value="C1_1"/>
    <property type="match status" value="2"/>
</dbReference>
<feature type="domain" description="Phorbol-ester/DAG-type" evidence="14">
    <location>
        <begin position="431"/>
        <end position="481"/>
    </location>
</feature>
<dbReference type="GO" id="GO:0005886">
    <property type="term" value="C:plasma membrane"/>
    <property type="evidence" value="ECO:0007669"/>
    <property type="project" value="TreeGrafter"/>
</dbReference>
<keyword evidence="4" id="KW-0479">Metal-binding</keyword>
<dbReference type="VEuPathDB" id="VectorBase:ADAR2_008556"/>
<keyword evidence="7" id="KW-0863">Zinc-finger</keyword>
<dbReference type="CDD" id="cd00051">
    <property type="entry name" value="EFh"/>
    <property type="match status" value="1"/>
</dbReference>
<dbReference type="InterPro" id="IPR029477">
    <property type="entry name" value="DAG_kinase_typeI_N"/>
</dbReference>
<dbReference type="Pfam" id="PF13499">
    <property type="entry name" value="EF-hand_7"/>
    <property type="match status" value="1"/>
</dbReference>
<dbReference type="InterPro" id="IPR017438">
    <property type="entry name" value="ATP-NAD_kinase_N"/>
</dbReference>
<keyword evidence="6 12" id="KW-0547">Nucleotide-binding</keyword>
<dbReference type="Gene3D" id="3.30.60.20">
    <property type="match status" value="2"/>
</dbReference>
<evidence type="ECO:0000256" key="1">
    <source>
        <dbReference type="ARBA" id="ARBA00001383"/>
    </source>
</evidence>
<dbReference type="GO" id="GO:0007200">
    <property type="term" value="P:phospholipase C-activating G protein-coupled receptor signaling pathway"/>
    <property type="evidence" value="ECO:0007669"/>
    <property type="project" value="InterPro"/>
</dbReference>
<evidence type="ECO:0000259" key="14">
    <source>
        <dbReference type="PROSITE" id="PS50081"/>
    </source>
</evidence>
<feature type="compositionally biased region" description="Acidic residues" evidence="13">
    <location>
        <begin position="772"/>
        <end position="798"/>
    </location>
</feature>
<feature type="compositionally biased region" description="Acidic residues" evidence="13">
    <location>
        <begin position="202"/>
        <end position="225"/>
    </location>
</feature>
<evidence type="ECO:0000256" key="2">
    <source>
        <dbReference type="ARBA" id="ARBA00009280"/>
    </source>
</evidence>
<feature type="region of interest" description="Disordered" evidence="13">
    <location>
        <begin position="767"/>
        <end position="872"/>
    </location>
</feature>
<evidence type="ECO:0000256" key="10">
    <source>
        <dbReference type="ARBA" id="ARBA00022837"/>
    </source>
</evidence>
<evidence type="ECO:0000256" key="7">
    <source>
        <dbReference type="ARBA" id="ARBA00022771"/>
    </source>
</evidence>
<dbReference type="Gene3D" id="1.10.238.10">
    <property type="entry name" value="EF-hand"/>
    <property type="match status" value="1"/>
</dbReference>
<dbReference type="FunFam" id="3.40.50.10330:FF:000003">
    <property type="entry name" value="Diacylglycerol kinase"/>
    <property type="match status" value="1"/>
</dbReference>
<organism evidence="17">
    <name type="scientific">Anopheles darlingi</name>
    <name type="common">Mosquito</name>
    <dbReference type="NCBI Taxonomy" id="43151"/>
    <lineage>
        <taxon>Eukaryota</taxon>
        <taxon>Metazoa</taxon>
        <taxon>Ecdysozoa</taxon>
        <taxon>Arthropoda</taxon>
        <taxon>Hexapoda</taxon>
        <taxon>Insecta</taxon>
        <taxon>Pterygota</taxon>
        <taxon>Neoptera</taxon>
        <taxon>Endopterygota</taxon>
        <taxon>Diptera</taxon>
        <taxon>Nematocera</taxon>
        <taxon>Culicoidea</taxon>
        <taxon>Culicidae</taxon>
        <taxon>Anophelinae</taxon>
        <taxon>Anopheles</taxon>
    </lineage>
</organism>
<dbReference type="InterPro" id="IPR046349">
    <property type="entry name" value="C1-like_sf"/>
</dbReference>
<dbReference type="FunFam" id="3.30.60.20:FF:000016">
    <property type="entry name" value="Diacylglycerol kinase"/>
    <property type="match status" value="1"/>
</dbReference>
<dbReference type="InterPro" id="IPR047471">
    <property type="entry name" value="C1_DGKbeta-like_rpt1"/>
</dbReference>
<dbReference type="SMART" id="SM00054">
    <property type="entry name" value="EFh"/>
    <property type="match status" value="2"/>
</dbReference>
<evidence type="ECO:0000256" key="4">
    <source>
        <dbReference type="ARBA" id="ARBA00022723"/>
    </source>
</evidence>
<dbReference type="SUPFAM" id="SSF111331">
    <property type="entry name" value="NAD kinase/diacylglycerol kinase-like"/>
    <property type="match status" value="1"/>
</dbReference>
<sequence length="1256" mass="137853">MASNMHKWEKLSPSEFQQLQDLASYSTKKLQNVLQEFCSPATPSASRFHPDGDIDFEGFRKFLDSFLDCETPEELSKHLFISFLKPAIYQAQQQQHSHGKALCQMAAISSNAACAPVTSHNRGSIPNLNSIVDIPTPQPSQESQRNSFVERIQGLTDKLQSLGHLGHESNDGGKSKSGNCQPCPKPCRSMSPTAEADAAATNDDDDDDEGDDEGDGGGVGDDDDDDADRRWWWAVLFCFPGSVHPMLTVTPSPMGCAPPILQPPFRRSADSSPSHSHSHSHSQISRNSSRKSNNSVNCRIEDIRLIARKQSFLDPLLLKVPLKDVVCYLSLLEAGRPEDKLEFMFRLYDTDGNGVLDTTETDAIVSQMMSVAEYLGWDVSELRPILQDMMTEIDYDGDGCVSLEEWQRGGLTTIPLLVLLGVDNTLKEDGYHVWRLKHFSKPAYCNMCLNMLVGLGKKGLCCVLCKYTVHERCVQRAPASCIATYVKSKKSKATATFQHHWVEGNCYGRCSKCRKRIKAYNGITGLTCRWCRMMLHNKCATLVKAECTLGEFANLVLPPTAICPAVLDRQKSINFTTNKGKSVPSTIHFQITSDPGWCPLLVFINPKSGGRQGDRILRKFQYLLNPRQVYDLSKGGPLEGLTMFKDVPNFRVICCGGDGTVGWVLEAMDSIELQSQPSIGVIPLGTGNDLARCLRWGGGYEGESIPKILDKINRASVVMMDRWSIEVKNNPVVVAEETPTIPGHKVTLSENVQRVIELSQRIIVEKSVIPTADDDDNDDDDDDDDDDNGEEEKEEGDANEVINSTNATNEQLSPAAVTNAGDGDADDDDAADENRNSSRTSNAPGHRAIVLSSDNNGRQPASRPPEVFAFPPTVKGTEAAGRRCVLKRQDGDAPVAYQTTTTATPPPTPMSATGIEASKNGIITTTTTSGSGSNSNGGTAVSTPIANGGMVVVVPEGCCDTITTVNGTSMDDKARAVTITTTTTTTHHQLTNGTNDDVRPTTDRRPTAKDKIIDLPKLIKPQVGSEFTVPYNIVNNYFSVGVDAAICVKFHLEREKNPHKFNSRMKNKLWYFEYATSETFAASCKNLHENLDIMCDGVSLELANGPQLQGIALLNIPYTHGGSNLWGEHLSQKRMRKGPFRKKLKSSDKELSANSFNSVDLSIAIQDIGDRKIEVIGLENCLHMGQVRTGLRASGRRLAQCSEVVITTKKTFPMQIDGEPWMQGPCTIKLTHKNQVPMLMAPRSEKGSGFFSFLKR</sequence>
<dbReference type="Gene3D" id="3.40.50.10330">
    <property type="entry name" value="Probable inorganic polyphosphate/atp-NAD kinase, domain 1"/>
    <property type="match status" value="1"/>
</dbReference>
<feature type="compositionally biased region" description="Polar residues" evidence="13">
    <location>
        <begin position="801"/>
        <end position="812"/>
    </location>
</feature>
<dbReference type="SUPFAM" id="SSF47473">
    <property type="entry name" value="EF-hand"/>
    <property type="match status" value="2"/>
</dbReference>
<evidence type="ECO:0000259" key="15">
    <source>
        <dbReference type="PROSITE" id="PS50146"/>
    </source>
</evidence>